<evidence type="ECO:0000313" key="4">
    <source>
        <dbReference type="Proteomes" id="UP001284601"/>
    </source>
</evidence>
<protein>
    <submittedName>
        <fullName evidence="3">Helix-turn-helix transcriptional regulator</fullName>
    </submittedName>
</protein>
<dbReference type="InterPro" id="IPR018309">
    <property type="entry name" value="Tscrpt_reg_PadR_C"/>
</dbReference>
<feature type="domain" description="Transcription regulator PadR N-terminal" evidence="1">
    <location>
        <begin position="15"/>
        <end position="87"/>
    </location>
</feature>
<evidence type="ECO:0000259" key="2">
    <source>
        <dbReference type="Pfam" id="PF10400"/>
    </source>
</evidence>
<keyword evidence="4" id="KW-1185">Reference proteome</keyword>
<dbReference type="InterPro" id="IPR036390">
    <property type="entry name" value="WH_DNA-bd_sf"/>
</dbReference>
<reference evidence="4" key="1">
    <citation type="submission" date="2023-07" db="EMBL/GenBank/DDBJ databases">
        <title>Conexibacter stalactiti sp. nov., isolated from stalactites in a lava cave and emended description of the genus Conexibacter.</title>
        <authorList>
            <person name="Lee S.D."/>
        </authorList>
    </citation>
    <scope>NUCLEOTIDE SEQUENCE [LARGE SCALE GENOMIC DNA]</scope>
    <source>
        <strain evidence="4">KCTC 39840</strain>
    </source>
</reference>
<dbReference type="SUPFAM" id="SSF46785">
    <property type="entry name" value="Winged helix' DNA-binding domain"/>
    <property type="match status" value="1"/>
</dbReference>
<evidence type="ECO:0000313" key="3">
    <source>
        <dbReference type="EMBL" id="MDW5593709.1"/>
    </source>
</evidence>
<dbReference type="EMBL" id="JAWSTH010000008">
    <property type="protein sequence ID" value="MDW5593709.1"/>
    <property type="molecule type" value="Genomic_DNA"/>
</dbReference>
<dbReference type="Gene3D" id="1.10.10.10">
    <property type="entry name" value="Winged helix-like DNA-binding domain superfamily/Winged helix DNA-binding domain"/>
    <property type="match status" value="1"/>
</dbReference>
<organism evidence="3 4">
    <name type="scientific">Conexibacter stalactiti</name>
    <dbReference type="NCBI Taxonomy" id="1940611"/>
    <lineage>
        <taxon>Bacteria</taxon>
        <taxon>Bacillati</taxon>
        <taxon>Actinomycetota</taxon>
        <taxon>Thermoleophilia</taxon>
        <taxon>Solirubrobacterales</taxon>
        <taxon>Conexibacteraceae</taxon>
        <taxon>Conexibacter</taxon>
    </lineage>
</organism>
<proteinExistence type="predicted"/>
<dbReference type="Pfam" id="PF03551">
    <property type="entry name" value="PadR"/>
    <property type="match status" value="1"/>
</dbReference>
<dbReference type="Pfam" id="PF10400">
    <property type="entry name" value="Vir_act_alpha_C"/>
    <property type="match status" value="1"/>
</dbReference>
<dbReference type="RefSeq" id="WP_318595968.1">
    <property type="nucleotide sequence ID" value="NZ_JAWSTH010000008.1"/>
</dbReference>
<comment type="caution">
    <text evidence="3">The sequence shown here is derived from an EMBL/GenBank/DDBJ whole genome shotgun (WGS) entry which is preliminary data.</text>
</comment>
<accession>A0ABU4HK81</accession>
<reference evidence="3 4" key="2">
    <citation type="submission" date="2023-10" db="EMBL/GenBank/DDBJ databases">
        <authorList>
            <person name="Han X.F."/>
        </authorList>
    </citation>
    <scope>NUCLEOTIDE SEQUENCE [LARGE SCALE GENOMIC DNA]</scope>
    <source>
        <strain evidence="3 4">KCTC 39840</strain>
    </source>
</reference>
<sequence>MEHKPIKLSGTSYAVLALLANIGEATPYDLKQALTESIENFWPVPHTTFYAEPTRLAAAGYLSERQEQHGRRRKLYDLTDAGREALAAWAARAEAAPPQLRDEALLKIFAGSDPEPLLRARRAWHVRKLAELRPLLTDERWALAPDGGPLLTLGAGLTYHQMAIEAIDGFLATLSAPIAAEPPAAS</sequence>
<dbReference type="Proteomes" id="UP001284601">
    <property type="component" value="Unassembled WGS sequence"/>
</dbReference>
<dbReference type="PANTHER" id="PTHR43252">
    <property type="entry name" value="TRANSCRIPTIONAL REGULATOR YQJI"/>
    <property type="match status" value="1"/>
</dbReference>
<evidence type="ECO:0000259" key="1">
    <source>
        <dbReference type="Pfam" id="PF03551"/>
    </source>
</evidence>
<dbReference type="InterPro" id="IPR036388">
    <property type="entry name" value="WH-like_DNA-bd_sf"/>
</dbReference>
<dbReference type="PANTHER" id="PTHR43252:SF4">
    <property type="entry name" value="TRANSCRIPTIONAL REGULATORY PROTEIN"/>
    <property type="match status" value="1"/>
</dbReference>
<dbReference type="InterPro" id="IPR005149">
    <property type="entry name" value="Tscrpt_reg_PadR_N"/>
</dbReference>
<feature type="domain" description="Transcription regulator PadR C-terminal" evidence="2">
    <location>
        <begin position="100"/>
        <end position="168"/>
    </location>
</feature>
<gene>
    <name evidence="3" type="ORF">R7226_05150</name>
</gene>
<name>A0ABU4HK81_9ACTN</name>